<feature type="non-terminal residue" evidence="1">
    <location>
        <position position="173"/>
    </location>
</feature>
<proteinExistence type="predicted"/>
<organism evidence="1 2">
    <name type="scientific">Tulasnella calospora MUT 4182</name>
    <dbReference type="NCBI Taxonomy" id="1051891"/>
    <lineage>
        <taxon>Eukaryota</taxon>
        <taxon>Fungi</taxon>
        <taxon>Dikarya</taxon>
        <taxon>Basidiomycota</taxon>
        <taxon>Agaricomycotina</taxon>
        <taxon>Agaricomycetes</taxon>
        <taxon>Cantharellales</taxon>
        <taxon>Tulasnellaceae</taxon>
        <taxon>Tulasnella</taxon>
    </lineage>
</organism>
<dbReference type="Pfam" id="PF18759">
    <property type="entry name" value="Plavaka"/>
    <property type="match status" value="1"/>
</dbReference>
<dbReference type="STRING" id="1051891.A0A0C3QHX6"/>
<evidence type="ECO:0000313" key="2">
    <source>
        <dbReference type="Proteomes" id="UP000054248"/>
    </source>
</evidence>
<keyword evidence="2" id="KW-1185">Reference proteome</keyword>
<dbReference type="InterPro" id="IPR041078">
    <property type="entry name" value="Plavaka"/>
</dbReference>
<protein>
    <submittedName>
        <fullName evidence="1">Uncharacterized protein</fullName>
    </submittedName>
</protein>
<evidence type="ECO:0000313" key="1">
    <source>
        <dbReference type="EMBL" id="KIO25439.1"/>
    </source>
</evidence>
<accession>A0A0C3QHX6</accession>
<dbReference type="EMBL" id="KN823042">
    <property type="protein sequence ID" value="KIO25439.1"/>
    <property type="molecule type" value="Genomic_DNA"/>
</dbReference>
<gene>
    <name evidence="1" type="ORF">M407DRAFT_75769</name>
</gene>
<dbReference type="HOGENOM" id="CLU_006344_8_3_1"/>
<name>A0A0C3QHX6_9AGAM</name>
<dbReference type="AlphaFoldDB" id="A0A0C3QHX6"/>
<dbReference type="Proteomes" id="UP000054248">
    <property type="component" value="Unassembled WGS sequence"/>
</dbReference>
<reference evidence="1 2" key="1">
    <citation type="submission" date="2014-04" db="EMBL/GenBank/DDBJ databases">
        <authorList>
            <consortium name="DOE Joint Genome Institute"/>
            <person name="Kuo A."/>
            <person name="Girlanda M."/>
            <person name="Perotto S."/>
            <person name="Kohler A."/>
            <person name="Nagy L.G."/>
            <person name="Floudas D."/>
            <person name="Copeland A."/>
            <person name="Barry K.W."/>
            <person name="Cichocki N."/>
            <person name="Veneault-Fourrey C."/>
            <person name="LaButti K."/>
            <person name="Lindquist E.A."/>
            <person name="Lipzen A."/>
            <person name="Lundell T."/>
            <person name="Morin E."/>
            <person name="Murat C."/>
            <person name="Sun H."/>
            <person name="Tunlid A."/>
            <person name="Henrissat B."/>
            <person name="Grigoriev I.V."/>
            <person name="Hibbett D.S."/>
            <person name="Martin F."/>
            <person name="Nordberg H.P."/>
            <person name="Cantor M.N."/>
            <person name="Hua S.X."/>
        </authorList>
    </citation>
    <scope>NUCLEOTIDE SEQUENCE [LARGE SCALE GENOMIC DNA]</scope>
    <source>
        <strain evidence="1 2">MUT 4182</strain>
    </source>
</reference>
<reference evidence="2" key="2">
    <citation type="submission" date="2015-01" db="EMBL/GenBank/DDBJ databases">
        <title>Evolutionary Origins and Diversification of the Mycorrhizal Mutualists.</title>
        <authorList>
            <consortium name="DOE Joint Genome Institute"/>
            <consortium name="Mycorrhizal Genomics Consortium"/>
            <person name="Kohler A."/>
            <person name="Kuo A."/>
            <person name="Nagy L.G."/>
            <person name="Floudas D."/>
            <person name="Copeland A."/>
            <person name="Barry K.W."/>
            <person name="Cichocki N."/>
            <person name="Veneault-Fourrey C."/>
            <person name="LaButti K."/>
            <person name="Lindquist E.A."/>
            <person name="Lipzen A."/>
            <person name="Lundell T."/>
            <person name="Morin E."/>
            <person name="Murat C."/>
            <person name="Riley R."/>
            <person name="Ohm R."/>
            <person name="Sun H."/>
            <person name="Tunlid A."/>
            <person name="Henrissat B."/>
            <person name="Grigoriev I.V."/>
            <person name="Hibbett D.S."/>
            <person name="Martin F."/>
        </authorList>
    </citation>
    <scope>NUCLEOTIDE SEQUENCE [LARGE SCALE GENOMIC DNA]</scope>
    <source>
        <strain evidence="2">MUT 4182</strain>
    </source>
</reference>
<sequence>MWTGDAWIRAQVSQSQRLEYFSLTSCPQNSAPAGATICPIILASDKAALTTHSGSKSSHNLLISIGNIKNSVRASLERRAYLLLAYIPCNTKWEVTVANYETKTQRTRMPGYLTKILFHKCMDRILSRIKIPDPRIILDCDGYFRLVLSPLMAYLADMEEQWLVMAIARSQCP</sequence>
<dbReference type="OrthoDB" id="2418900at2759"/>